<evidence type="ECO:0000313" key="7">
    <source>
        <dbReference type="EMBL" id="THH16311.1"/>
    </source>
</evidence>
<evidence type="ECO:0000256" key="5">
    <source>
        <dbReference type="ARBA" id="ARBA00023136"/>
    </source>
</evidence>
<evidence type="ECO:0000256" key="1">
    <source>
        <dbReference type="ARBA" id="ARBA00004477"/>
    </source>
</evidence>
<keyword evidence="3" id="KW-0256">Endoplasmic reticulum</keyword>
<comment type="subcellular location">
    <subcellularLocation>
        <location evidence="1">Endoplasmic reticulum membrane</location>
        <topology evidence="1">Multi-pass membrane protein</topology>
    </subcellularLocation>
</comment>
<evidence type="ECO:0000256" key="6">
    <source>
        <dbReference type="SAM" id="Phobius"/>
    </source>
</evidence>
<dbReference type="Proteomes" id="UP000310158">
    <property type="component" value="Unassembled WGS sequence"/>
</dbReference>
<proteinExistence type="predicted"/>
<gene>
    <name evidence="7" type="ORF">EW146_g4310</name>
</gene>
<name>A0A4S4LX58_9AGAM</name>
<dbReference type="InterPro" id="IPR024512">
    <property type="entry name" value="Ser_palmitoyltrfase_ssu-like"/>
</dbReference>
<evidence type="ECO:0000256" key="3">
    <source>
        <dbReference type="ARBA" id="ARBA00022824"/>
    </source>
</evidence>
<feature type="transmembrane region" description="Helical" evidence="6">
    <location>
        <begin position="65"/>
        <end position="86"/>
    </location>
</feature>
<organism evidence="7 8">
    <name type="scientific">Bondarzewia mesenterica</name>
    <dbReference type="NCBI Taxonomy" id="1095465"/>
    <lineage>
        <taxon>Eukaryota</taxon>
        <taxon>Fungi</taxon>
        <taxon>Dikarya</taxon>
        <taxon>Basidiomycota</taxon>
        <taxon>Agaricomycotina</taxon>
        <taxon>Agaricomycetes</taxon>
        <taxon>Russulales</taxon>
        <taxon>Bondarzewiaceae</taxon>
        <taxon>Bondarzewia</taxon>
    </lineage>
</organism>
<dbReference type="Pfam" id="PF11779">
    <property type="entry name" value="SPT_ssu-like"/>
    <property type="match status" value="1"/>
</dbReference>
<dbReference type="AlphaFoldDB" id="A0A4S4LX58"/>
<keyword evidence="8" id="KW-1185">Reference proteome</keyword>
<dbReference type="GO" id="GO:0005789">
    <property type="term" value="C:endoplasmic reticulum membrane"/>
    <property type="evidence" value="ECO:0007669"/>
    <property type="project" value="UniProtKB-SubCell"/>
</dbReference>
<dbReference type="EMBL" id="SGPL01000164">
    <property type="protein sequence ID" value="THH16311.1"/>
    <property type="molecule type" value="Genomic_DNA"/>
</dbReference>
<keyword evidence="4 6" id="KW-1133">Transmembrane helix</keyword>
<dbReference type="OrthoDB" id="202672at2759"/>
<comment type="caution">
    <text evidence="7">The sequence shown here is derived from an EMBL/GenBank/DDBJ whole genome shotgun (WGS) entry which is preliminary data.</text>
</comment>
<keyword evidence="2 6" id="KW-0812">Transmembrane</keyword>
<sequence length="110" mass="12682">MTSSKPARSSHHVHHEDSVPLTSLFAIELAPYKPPSSHLGAFLWRKRVWLEVTFGVSVLEPWEKILYITVLTVLSSLFGIWIYKYLPHQLSTTYARARYYVSGQEHQALI</sequence>
<keyword evidence="5 6" id="KW-0472">Membrane</keyword>
<evidence type="ECO:0000313" key="8">
    <source>
        <dbReference type="Proteomes" id="UP000310158"/>
    </source>
</evidence>
<reference evidence="7 8" key="1">
    <citation type="submission" date="2019-02" db="EMBL/GenBank/DDBJ databases">
        <title>Genome sequencing of the rare red list fungi Bondarzewia mesenterica.</title>
        <authorList>
            <person name="Buettner E."/>
            <person name="Kellner H."/>
        </authorList>
    </citation>
    <scope>NUCLEOTIDE SEQUENCE [LARGE SCALE GENOMIC DNA]</scope>
    <source>
        <strain evidence="7 8">DSM 108281</strain>
    </source>
</reference>
<evidence type="ECO:0000256" key="4">
    <source>
        <dbReference type="ARBA" id="ARBA00022989"/>
    </source>
</evidence>
<accession>A0A4S4LX58</accession>
<protein>
    <submittedName>
        <fullName evidence="7">Uncharacterized protein</fullName>
    </submittedName>
</protein>
<evidence type="ECO:0000256" key="2">
    <source>
        <dbReference type="ARBA" id="ARBA00022692"/>
    </source>
</evidence>